<evidence type="ECO:0000313" key="3">
    <source>
        <dbReference type="Proteomes" id="UP000780801"/>
    </source>
</evidence>
<evidence type="ECO:0000256" key="1">
    <source>
        <dbReference type="SAM" id="MobiDB-lite"/>
    </source>
</evidence>
<gene>
    <name evidence="2" type="ORF">BGW38_007135</name>
</gene>
<feature type="non-terminal residue" evidence="2">
    <location>
        <position position="70"/>
    </location>
</feature>
<feature type="compositionally biased region" description="Low complexity" evidence="1">
    <location>
        <begin position="31"/>
        <end position="42"/>
    </location>
</feature>
<protein>
    <submittedName>
        <fullName evidence="2">Uncharacterized protein</fullName>
    </submittedName>
</protein>
<reference evidence="2" key="1">
    <citation type="journal article" date="2020" name="Fungal Divers.">
        <title>Resolving the Mortierellaceae phylogeny through synthesis of multi-gene phylogenetics and phylogenomics.</title>
        <authorList>
            <person name="Vandepol N."/>
            <person name="Liber J."/>
            <person name="Desiro A."/>
            <person name="Na H."/>
            <person name="Kennedy M."/>
            <person name="Barry K."/>
            <person name="Grigoriev I.V."/>
            <person name="Miller A.N."/>
            <person name="O'Donnell K."/>
            <person name="Stajich J.E."/>
            <person name="Bonito G."/>
        </authorList>
    </citation>
    <scope>NUCLEOTIDE SEQUENCE</scope>
    <source>
        <strain evidence="2">KOD1015</strain>
    </source>
</reference>
<dbReference type="Proteomes" id="UP000780801">
    <property type="component" value="Unassembled WGS sequence"/>
</dbReference>
<feature type="compositionally biased region" description="Pro residues" evidence="1">
    <location>
        <begin position="1"/>
        <end position="12"/>
    </location>
</feature>
<proteinExistence type="predicted"/>
<name>A0A9P6K9V8_9FUNG</name>
<sequence length="70" mass="7620">MSDPPIVSPPNQPRRSLSNQLSPDYHDWVHSSSSPKSSRPSSGTNRFLGAVTGLTNKGRARRENQPSFSG</sequence>
<dbReference type="OrthoDB" id="2448328at2759"/>
<comment type="caution">
    <text evidence="2">The sequence shown here is derived from an EMBL/GenBank/DDBJ whole genome shotgun (WGS) entry which is preliminary data.</text>
</comment>
<feature type="compositionally biased region" description="Polar residues" evidence="1">
    <location>
        <begin position="13"/>
        <end position="22"/>
    </location>
</feature>
<organism evidence="2 3">
    <name type="scientific">Lunasporangiospora selenospora</name>
    <dbReference type="NCBI Taxonomy" id="979761"/>
    <lineage>
        <taxon>Eukaryota</taxon>
        <taxon>Fungi</taxon>
        <taxon>Fungi incertae sedis</taxon>
        <taxon>Mucoromycota</taxon>
        <taxon>Mortierellomycotina</taxon>
        <taxon>Mortierellomycetes</taxon>
        <taxon>Mortierellales</taxon>
        <taxon>Mortierellaceae</taxon>
        <taxon>Lunasporangiospora</taxon>
    </lineage>
</organism>
<evidence type="ECO:0000313" key="2">
    <source>
        <dbReference type="EMBL" id="KAF9577569.1"/>
    </source>
</evidence>
<dbReference type="AlphaFoldDB" id="A0A9P6K9V8"/>
<feature type="region of interest" description="Disordered" evidence="1">
    <location>
        <begin position="1"/>
        <end position="70"/>
    </location>
</feature>
<keyword evidence="3" id="KW-1185">Reference proteome</keyword>
<accession>A0A9P6K9V8</accession>
<dbReference type="EMBL" id="JAABOA010004658">
    <property type="protein sequence ID" value="KAF9577569.1"/>
    <property type="molecule type" value="Genomic_DNA"/>
</dbReference>